<organism evidence="4 5">
    <name type="scientific">Microvirga arsenatis</name>
    <dbReference type="NCBI Taxonomy" id="2692265"/>
    <lineage>
        <taxon>Bacteria</taxon>
        <taxon>Pseudomonadati</taxon>
        <taxon>Pseudomonadota</taxon>
        <taxon>Alphaproteobacteria</taxon>
        <taxon>Hyphomicrobiales</taxon>
        <taxon>Methylobacteriaceae</taxon>
        <taxon>Microvirga</taxon>
    </lineage>
</organism>
<evidence type="ECO:0000313" key="4">
    <source>
        <dbReference type="EMBL" id="NBJ26340.1"/>
    </source>
</evidence>
<feature type="domain" description="Phage capsid-like C-terminal" evidence="3">
    <location>
        <begin position="153"/>
        <end position="437"/>
    </location>
</feature>
<name>A0ABW9Z1D1_9HYPH</name>
<evidence type="ECO:0000313" key="5">
    <source>
        <dbReference type="Proteomes" id="UP000818323"/>
    </source>
</evidence>
<dbReference type="NCBIfam" id="TIGR01554">
    <property type="entry name" value="major_cap_HK97"/>
    <property type="match status" value="1"/>
</dbReference>
<dbReference type="Gene3D" id="3.30.2320.10">
    <property type="entry name" value="hypothetical protein PF0899 domain"/>
    <property type="match status" value="1"/>
</dbReference>
<accession>A0ABW9Z1D1</accession>
<keyword evidence="5" id="KW-1185">Reference proteome</keyword>
<comment type="subcellular location">
    <subcellularLocation>
        <location evidence="1">Virion</location>
    </subcellularLocation>
</comment>
<evidence type="ECO:0000256" key="1">
    <source>
        <dbReference type="ARBA" id="ARBA00004328"/>
    </source>
</evidence>
<dbReference type="SUPFAM" id="SSF56563">
    <property type="entry name" value="Major capsid protein gp5"/>
    <property type="match status" value="1"/>
</dbReference>
<evidence type="ECO:0000259" key="3">
    <source>
        <dbReference type="Pfam" id="PF05065"/>
    </source>
</evidence>
<evidence type="ECO:0000256" key="2">
    <source>
        <dbReference type="SAM" id="MobiDB-lite"/>
    </source>
</evidence>
<dbReference type="InterPro" id="IPR054612">
    <property type="entry name" value="Phage_capsid-like_C"/>
</dbReference>
<comment type="caution">
    <text evidence="4">The sequence shown here is derived from an EMBL/GenBank/DDBJ whole genome shotgun (WGS) entry which is preliminary data.</text>
</comment>
<proteinExistence type="predicted"/>
<gene>
    <name evidence="4" type="ORF">GR303_18525</name>
</gene>
<sequence>MSQPLRETRARPPAGLFLFSLSNRLIDMIPVVETKSASDDVASAFEDFARAFEAFKEANDTRLSEIETRLSGDVVTEEKLARIDGALDEAKRRLDRLALDRSRPPLGQGADAPRDPAQGEHKAAFHAYIRTGESGGLKRLEEKALSAGSGPDGGYLVPDAVEREVLRRLSAVSPIRAIASVRVISGGQYKRAFSASGPATGWVGETAARPQTASPALSELSFPAMELYAMPAATQTLLDDAVVDIDRWIAEEVEAAFAEQEGTAFVKGDGINKPKGFLAADTVEEEIWEWGRLGTVNTGGATFPASNPSDVLVDLVYALKSGYRQNAAFVMNRRTQSAIRRFKDSSGQYLWSPPAGLGQAATLMGFPVVEAEDMPDIAANQCAVAFGDFKRGYLIVDRAGMRVLRDPYSAKPYVLFYTTKRVGGGVQDYAAIKLLKFAA</sequence>
<dbReference type="Proteomes" id="UP000818323">
    <property type="component" value="Unassembled WGS sequence"/>
</dbReference>
<feature type="region of interest" description="Disordered" evidence="2">
    <location>
        <begin position="100"/>
        <end position="120"/>
    </location>
</feature>
<dbReference type="InterPro" id="IPR024455">
    <property type="entry name" value="Phage_capsid"/>
</dbReference>
<dbReference type="Pfam" id="PF05065">
    <property type="entry name" value="Phage_capsid"/>
    <property type="match status" value="1"/>
</dbReference>
<reference evidence="4 5" key="1">
    <citation type="submission" date="2020-01" db="EMBL/GenBank/DDBJ databases">
        <title>Microvirga sp. nov., an arsenate reduction bacterium isolated from Tibet hotspring sediments.</title>
        <authorList>
            <person name="Yuan C.-G."/>
        </authorList>
    </citation>
    <scope>NUCLEOTIDE SEQUENCE [LARGE SCALE GENOMIC DNA]</scope>
    <source>
        <strain evidence="4 5">SYSU G3D203</strain>
    </source>
</reference>
<dbReference type="Gene3D" id="3.30.2400.10">
    <property type="entry name" value="Major capsid protein gp5"/>
    <property type="match status" value="1"/>
</dbReference>
<dbReference type="EMBL" id="JAAAXJ010000012">
    <property type="protein sequence ID" value="NBJ26340.1"/>
    <property type="molecule type" value="Genomic_DNA"/>
</dbReference>
<protein>
    <submittedName>
        <fullName evidence="4">Phage major capsid protein</fullName>
    </submittedName>
</protein>